<protein>
    <submittedName>
        <fullName evidence="1">Uncharacterized protein</fullName>
    </submittedName>
</protein>
<dbReference type="AlphaFoldDB" id="A0AAW0UYL5"/>
<reference evidence="1 2" key="1">
    <citation type="submission" date="2023-03" db="EMBL/GenBank/DDBJ databases">
        <title>High-quality genome of Scylla paramamosain provides insights in environmental adaptation.</title>
        <authorList>
            <person name="Zhang L."/>
        </authorList>
    </citation>
    <scope>NUCLEOTIDE SEQUENCE [LARGE SCALE GENOMIC DNA]</scope>
    <source>
        <strain evidence="1">LZ_2023a</strain>
        <tissue evidence="1">Muscle</tissue>
    </source>
</reference>
<keyword evidence="2" id="KW-1185">Reference proteome</keyword>
<organism evidence="1 2">
    <name type="scientific">Scylla paramamosain</name>
    <name type="common">Mud crab</name>
    <dbReference type="NCBI Taxonomy" id="85552"/>
    <lineage>
        <taxon>Eukaryota</taxon>
        <taxon>Metazoa</taxon>
        <taxon>Ecdysozoa</taxon>
        <taxon>Arthropoda</taxon>
        <taxon>Crustacea</taxon>
        <taxon>Multicrustacea</taxon>
        <taxon>Malacostraca</taxon>
        <taxon>Eumalacostraca</taxon>
        <taxon>Eucarida</taxon>
        <taxon>Decapoda</taxon>
        <taxon>Pleocyemata</taxon>
        <taxon>Brachyura</taxon>
        <taxon>Eubrachyura</taxon>
        <taxon>Portunoidea</taxon>
        <taxon>Portunidae</taxon>
        <taxon>Portuninae</taxon>
        <taxon>Scylla</taxon>
    </lineage>
</organism>
<sequence length="79" mass="8444">MTGCRRACADTLFCFPLAGTCRFSIDVDVSVEKRSLTVSLKACGICCHSSKCLWPADSDGMRVAESALILSNGRPSDLV</sequence>
<dbReference type="EMBL" id="JARAKH010000003">
    <property type="protein sequence ID" value="KAK8405208.1"/>
    <property type="molecule type" value="Genomic_DNA"/>
</dbReference>
<dbReference type="Proteomes" id="UP001487740">
    <property type="component" value="Unassembled WGS sequence"/>
</dbReference>
<name>A0AAW0UYL5_SCYPA</name>
<comment type="caution">
    <text evidence="1">The sequence shown here is derived from an EMBL/GenBank/DDBJ whole genome shotgun (WGS) entry which is preliminary data.</text>
</comment>
<proteinExistence type="predicted"/>
<evidence type="ECO:0000313" key="1">
    <source>
        <dbReference type="EMBL" id="KAK8405208.1"/>
    </source>
</evidence>
<accession>A0AAW0UYL5</accession>
<evidence type="ECO:0000313" key="2">
    <source>
        <dbReference type="Proteomes" id="UP001487740"/>
    </source>
</evidence>
<gene>
    <name evidence="1" type="ORF">O3P69_001641</name>
</gene>